<dbReference type="AlphaFoldDB" id="A0A2S1SGN4"/>
<evidence type="ECO:0000256" key="1">
    <source>
        <dbReference type="SAM" id="SignalP"/>
    </source>
</evidence>
<keyword evidence="3" id="KW-1185">Reference proteome</keyword>
<dbReference type="Gene3D" id="2.60.40.10">
    <property type="entry name" value="Immunoglobulins"/>
    <property type="match status" value="1"/>
</dbReference>
<dbReference type="InterPro" id="IPR013783">
    <property type="entry name" value="Ig-like_fold"/>
</dbReference>
<proteinExistence type="predicted"/>
<evidence type="ECO:0000313" key="3">
    <source>
        <dbReference type="Proteomes" id="UP000244937"/>
    </source>
</evidence>
<dbReference type="RefSeq" id="WP_108903357.1">
    <property type="nucleotide sequence ID" value="NZ_CP029187.1"/>
</dbReference>
<dbReference type="OrthoDB" id="789771at2"/>
<evidence type="ECO:0008006" key="4">
    <source>
        <dbReference type="Google" id="ProtNLM"/>
    </source>
</evidence>
<keyword evidence="1" id="KW-0732">Signal</keyword>
<name>A0A2S1SGN4_9FLAO</name>
<sequence length="233" mass="24873">MKIISKYIFAAACFSLLSCGGGGGGGGESEGENPVAAILISPINNSECLSGQNVSDTQSKITFEWNASDFTDAYSVYVKNLNTQLTTQYEAGAGTTLDVTLPKSTPFSWWVISKSTASSQTAISEKRKFYNAGDGVVNYAPFPAEAIAPGNSSSVPGPTVNFQWSGSDVDNDIVEYKLYLDTNNNPSTLKGTTSTQNLNDIPVSGNTTYYWKVVTKDQSGNTSDSPIFQFKAL</sequence>
<evidence type="ECO:0000313" key="2">
    <source>
        <dbReference type="EMBL" id="AWI25568.1"/>
    </source>
</evidence>
<accession>A0A2S1SGN4</accession>
<dbReference type="Proteomes" id="UP000244937">
    <property type="component" value="Chromosome"/>
</dbReference>
<protein>
    <recommendedName>
        <fullName evidence="4">Fibronectin type-III domain-containing protein</fullName>
    </recommendedName>
</protein>
<organism evidence="2 3">
    <name type="scientific">Flavobacterium pallidum</name>
    <dbReference type="NCBI Taxonomy" id="2172098"/>
    <lineage>
        <taxon>Bacteria</taxon>
        <taxon>Pseudomonadati</taxon>
        <taxon>Bacteroidota</taxon>
        <taxon>Flavobacteriia</taxon>
        <taxon>Flavobacteriales</taxon>
        <taxon>Flavobacteriaceae</taxon>
        <taxon>Flavobacterium</taxon>
    </lineage>
</organism>
<dbReference type="PROSITE" id="PS51257">
    <property type="entry name" value="PROKAR_LIPOPROTEIN"/>
    <property type="match status" value="1"/>
</dbReference>
<feature type="signal peptide" evidence="1">
    <location>
        <begin position="1"/>
        <end position="20"/>
    </location>
</feature>
<dbReference type="EMBL" id="CP029187">
    <property type="protein sequence ID" value="AWI25568.1"/>
    <property type="molecule type" value="Genomic_DNA"/>
</dbReference>
<feature type="chain" id="PRO_5015665789" description="Fibronectin type-III domain-containing protein" evidence="1">
    <location>
        <begin position="21"/>
        <end position="233"/>
    </location>
</feature>
<reference evidence="2 3" key="1">
    <citation type="submission" date="2018-05" db="EMBL/GenBank/DDBJ databases">
        <title>Genome sequencing of Flavobacterium sp. HYN0049.</title>
        <authorList>
            <person name="Yi H."/>
            <person name="Baek C."/>
        </authorList>
    </citation>
    <scope>NUCLEOTIDE SEQUENCE [LARGE SCALE GENOMIC DNA]</scope>
    <source>
        <strain evidence="2 3">HYN0049</strain>
    </source>
</reference>
<dbReference type="KEGG" id="fpal:HYN49_06480"/>
<gene>
    <name evidence="2" type="ORF">HYN49_06480</name>
</gene>